<sequence>MSDQSCISQFGFILPAGLVLILIIHEIALYIMWLKKVIKNTLIRSYNTHSYPFLSQLRISDINKTDKLLLKNKQ</sequence>
<keyword evidence="1" id="KW-1133">Transmembrane helix</keyword>
<keyword evidence="1" id="KW-0472">Membrane</keyword>
<dbReference type="EMBL" id="CP047656">
    <property type="protein sequence ID" value="QHJ12628.1"/>
    <property type="molecule type" value="Genomic_DNA"/>
</dbReference>
<evidence type="ECO:0000313" key="2">
    <source>
        <dbReference type="EMBL" id="QHJ12628.1"/>
    </source>
</evidence>
<name>A0A857JMS0_9ALTE</name>
<dbReference type="KEGG" id="pmes:FX988_02886"/>
<evidence type="ECO:0000313" key="3">
    <source>
        <dbReference type="Proteomes" id="UP000464524"/>
    </source>
</evidence>
<evidence type="ECO:0000256" key="1">
    <source>
        <dbReference type="SAM" id="Phobius"/>
    </source>
</evidence>
<gene>
    <name evidence="2" type="ORF">FX988_02886</name>
</gene>
<reference evidence="2 3" key="1">
    <citation type="submission" date="2019-12" db="EMBL/GenBank/DDBJ databases">
        <title>Genome sequencing and assembly of endphytes of Porphyra tenera.</title>
        <authorList>
            <person name="Park J.M."/>
            <person name="Shin R."/>
            <person name="Jo S.H."/>
        </authorList>
    </citation>
    <scope>NUCLEOTIDE SEQUENCE [LARGE SCALE GENOMIC DNA]</scope>
    <source>
        <strain evidence="2 3">GPM4</strain>
    </source>
</reference>
<dbReference type="Proteomes" id="UP000464524">
    <property type="component" value="Chromosome"/>
</dbReference>
<dbReference type="AlphaFoldDB" id="A0A857JMS0"/>
<organism evidence="2 3">
    <name type="scientific">Paraglaciecola mesophila</name>
    <dbReference type="NCBI Taxonomy" id="197222"/>
    <lineage>
        <taxon>Bacteria</taxon>
        <taxon>Pseudomonadati</taxon>
        <taxon>Pseudomonadota</taxon>
        <taxon>Gammaproteobacteria</taxon>
        <taxon>Alteromonadales</taxon>
        <taxon>Alteromonadaceae</taxon>
        <taxon>Paraglaciecola</taxon>
    </lineage>
</organism>
<keyword evidence="1" id="KW-0812">Transmembrane</keyword>
<feature type="transmembrane region" description="Helical" evidence="1">
    <location>
        <begin position="12"/>
        <end position="34"/>
    </location>
</feature>
<keyword evidence="3" id="KW-1185">Reference proteome</keyword>
<accession>A0A857JMS0</accession>
<proteinExistence type="predicted"/>
<protein>
    <submittedName>
        <fullName evidence="2">Uncharacterized protein</fullName>
    </submittedName>
</protein>